<dbReference type="Proteomes" id="UP000839515">
    <property type="component" value="Unassembled WGS sequence"/>
</dbReference>
<comment type="caution">
    <text evidence="1">The sequence shown here is derived from an EMBL/GenBank/DDBJ whole genome shotgun (WGS) entry which is preliminary data.</text>
</comment>
<evidence type="ECO:0000313" key="1">
    <source>
        <dbReference type="EMBL" id="MIT93688.1"/>
    </source>
</evidence>
<name>A0A402TRQ3_SALER</name>
<accession>A0A402TRQ3</accession>
<gene>
    <name evidence="1" type="ORF">ATP91_26050</name>
</gene>
<reference evidence="1" key="1">
    <citation type="submission" date="2018-08" db="EMBL/GenBank/DDBJ databases">
        <authorList>
            <consortium name="GenomeTrakr network: Whole genome sequencing for foodborne pathogen traceback"/>
        </authorList>
    </citation>
    <scope>NUCLEOTIDE SEQUENCE [LARGE SCALE GENOMIC DNA]</scope>
    <source>
        <strain evidence="1">CFSAN034428</strain>
    </source>
</reference>
<sequence length="166" mass="17865">MYSSKSTDYQSATITNNGFWPDIAAGEFEEVRAIPTRISHESVRDALLAAVSTVNLRLGKLQQGWQALGYSRASDIPAPHAVMMAQGAIDTELQVTKARNAVEALYIKAVYAQAKADLMPEFSTTGMKDVWPGENAPDARRGLLTESAMAIRTLIGVPRASVGLIG</sequence>
<dbReference type="Pfam" id="PF05926">
    <property type="entry name" value="Phage_GPL"/>
    <property type="match status" value="1"/>
</dbReference>
<dbReference type="EMBL" id="RSTU01000048">
    <property type="protein sequence ID" value="MIT93688.1"/>
    <property type="molecule type" value="Genomic_DNA"/>
</dbReference>
<protein>
    <submittedName>
        <fullName evidence="1">Head protein</fullName>
    </submittedName>
</protein>
<dbReference type="AlphaFoldDB" id="A0A402TRQ3"/>
<proteinExistence type="predicted"/>
<dbReference type="RefSeq" id="WP_079915835.1">
    <property type="nucleotide sequence ID" value="NZ_MYKI01000007.1"/>
</dbReference>
<organism evidence="1">
    <name type="scientific">Salmonella enterica</name>
    <name type="common">Salmonella choleraesuis</name>
    <dbReference type="NCBI Taxonomy" id="28901"/>
    <lineage>
        <taxon>Bacteria</taxon>
        <taxon>Pseudomonadati</taxon>
        <taxon>Pseudomonadota</taxon>
        <taxon>Gammaproteobacteria</taxon>
        <taxon>Enterobacterales</taxon>
        <taxon>Enterobacteriaceae</taxon>
        <taxon>Salmonella</taxon>
    </lineage>
</organism>
<dbReference type="InterPro" id="IPR009225">
    <property type="entry name" value="Phage_head_completion_GpL"/>
</dbReference>